<evidence type="ECO:0000256" key="2">
    <source>
        <dbReference type="ARBA" id="ARBA00006175"/>
    </source>
</evidence>
<evidence type="ECO:0000256" key="9">
    <source>
        <dbReference type="RuleBase" id="RU000477"/>
    </source>
</evidence>
<comment type="similarity">
    <text evidence="2 9">Belongs to the MIP/aquaporin (TC 1.A.8) family.</text>
</comment>
<protein>
    <recommendedName>
        <fullName evidence="13">Aquaporin</fullName>
    </recommendedName>
</protein>
<dbReference type="InterPro" id="IPR023271">
    <property type="entry name" value="Aquaporin-like"/>
</dbReference>
<organism evidence="11 12">
    <name type="scientific">Collybiopsis confluens</name>
    <dbReference type="NCBI Taxonomy" id="2823264"/>
    <lineage>
        <taxon>Eukaryota</taxon>
        <taxon>Fungi</taxon>
        <taxon>Dikarya</taxon>
        <taxon>Basidiomycota</taxon>
        <taxon>Agaricomycotina</taxon>
        <taxon>Agaricomycetes</taxon>
        <taxon>Agaricomycetidae</taxon>
        <taxon>Agaricales</taxon>
        <taxon>Marasmiineae</taxon>
        <taxon>Omphalotaceae</taxon>
        <taxon>Collybiopsis</taxon>
    </lineage>
</organism>
<dbReference type="OrthoDB" id="3222at2759"/>
<feature type="transmembrane region" description="Helical" evidence="10">
    <location>
        <begin position="245"/>
        <end position="268"/>
    </location>
</feature>
<gene>
    <name evidence="11" type="ORF">D9757_000973</name>
</gene>
<sequence length="341" mass="36836">MTSPTSTASASHSRLAHNKPQADLRHPHFHHEIHHPIAQPDTYEPNRLGTYREYMKVYVAEFAGTMILVIFGLGANCQVSLSTNTNVSPTPKGSYTSVGFGFAVGISLGVWVSGKISGGHINPAVGRIPPISRLKPLENISQVTLAMATFRDFPWKKVPGYVFAQLMGGLVGAAIVYANYFHAINVYEGGSGVRTLSTAGNFGTYPLDYMTNVSSFFSEFLGAAILVFVVFMVTDPGNGIPSSVVPMVLFVVLLGIAISLGMETGFAINPARDLGPRLLTAMVGYGGKVFSFRNQYWLWAGVIAPILGGITGACFYDIMFASSDVWNANHRFGRMSVSFFQ</sequence>
<keyword evidence="5" id="KW-0677">Repeat</keyword>
<proteinExistence type="inferred from homology"/>
<dbReference type="SUPFAM" id="SSF81338">
    <property type="entry name" value="Aquaporin-like"/>
    <property type="match status" value="1"/>
</dbReference>
<evidence type="ECO:0000256" key="4">
    <source>
        <dbReference type="ARBA" id="ARBA00022692"/>
    </source>
</evidence>
<dbReference type="PANTHER" id="PTHR43829">
    <property type="entry name" value="AQUAPORIN OR AQUAGLYCEROPORIN RELATED"/>
    <property type="match status" value="1"/>
</dbReference>
<name>A0A8H5I0U0_9AGAR</name>
<evidence type="ECO:0000256" key="6">
    <source>
        <dbReference type="ARBA" id="ARBA00022989"/>
    </source>
</evidence>
<comment type="caution">
    <text evidence="11">The sequence shown here is derived from an EMBL/GenBank/DDBJ whole genome shotgun (WGS) entry which is preliminary data.</text>
</comment>
<evidence type="ECO:0000256" key="3">
    <source>
        <dbReference type="ARBA" id="ARBA00022448"/>
    </source>
</evidence>
<dbReference type="Gene3D" id="1.20.1080.10">
    <property type="entry name" value="Glycerol uptake facilitator protein"/>
    <property type="match status" value="2"/>
</dbReference>
<dbReference type="GO" id="GO:0005886">
    <property type="term" value="C:plasma membrane"/>
    <property type="evidence" value="ECO:0007669"/>
    <property type="project" value="TreeGrafter"/>
</dbReference>
<evidence type="ECO:0000256" key="1">
    <source>
        <dbReference type="ARBA" id="ARBA00004141"/>
    </source>
</evidence>
<evidence type="ECO:0000313" key="11">
    <source>
        <dbReference type="EMBL" id="KAF5392700.1"/>
    </source>
</evidence>
<dbReference type="GO" id="GO:0015250">
    <property type="term" value="F:water channel activity"/>
    <property type="evidence" value="ECO:0007669"/>
    <property type="project" value="TreeGrafter"/>
</dbReference>
<evidence type="ECO:0000313" key="12">
    <source>
        <dbReference type="Proteomes" id="UP000518752"/>
    </source>
</evidence>
<dbReference type="EMBL" id="JAACJN010000004">
    <property type="protein sequence ID" value="KAF5392700.1"/>
    <property type="molecule type" value="Genomic_DNA"/>
</dbReference>
<dbReference type="InterPro" id="IPR000425">
    <property type="entry name" value="MIP"/>
</dbReference>
<feature type="transmembrane region" description="Helical" evidence="10">
    <location>
        <begin position="57"/>
        <end position="75"/>
    </location>
</feature>
<comment type="catalytic activity">
    <reaction evidence="8">
        <text>H2O(in) = H2O(out)</text>
        <dbReference type="Rhea" id="RHEA:29667"/>
        <dbReference type="ChEBI" id="CHEBI:15377"/>
    </reaction>
</comment>
<dbReference type="PANTHER" id="PTHR43829:SF9">
    <property type="entry name" value="AQUAPORIN-9"/>
    <property type="match status" value="1"/>
</dbReference>
<dbReference type="PRINTS" id="PR00783">
    <property type="entry name" value="MINTRINSICP"/>
</dbReference>
<feature type="transmembrane region" description="Helical" evidence="10">
    <location>
        <begin position="161"/>
        <end position="180"/>
    </location>
</feature>
<dbReference type="Pfam" id="PF00230">
    <property type="entry name" value="MIP"/>
    <property type="match status" value="2"/>
</dbReference>
<feature type="transmembrane region" description="Helical" evidence="10">
    <location>
        <begin position="213"/>
        <end position="233"/>
    </location>
</feature>
<comment type="subcellular location">
    <subcellularLocation>
        <location evidence="1">Membrane</location>
        <topology evidence="1">Multi-pass membrane protein</topology>
    </subcellularLocation>
</comment>
<dbReference type="GO" id="GO:0015254">
    <property type="term" value="F:glycerol channel activity"/>
    <property type="evidence" value="ECO:0007669"/>
    <property type="project" value="TreeGrafter"/>
</dbReference>
<reference evidence="11 12" key="1">
    <citation type="journal article" date="2020" name="ISME J.">
        <title>Uncovering the hidden diversity of litter-decomposition mechanisms in mushroom-forming fungi.</title>
        <authorList>
            <person name="Floudas D."/>
            <person name="Bentzer J."/>
            <person name="Ahren D."/>
            <person name="Johansson T."/>
            <person name="Persson P."/>
            <person name="Tunlid A."/>
        </authorList>
    </citation>
    <scope>NUCLEOTIDE SEQUENCE [LARGE SCALE GENOMIC DNA]</scope>
    <source>
        <strain evidence="11 12">CBS 406.79</strain>
    </source>
</reference>
<dbReference type="InterPro" id="IPR050363">
    <property type="entry name" value="MIP/Aquaporin"/>
</dbReference>
<keyword evidence="6 10" id="KW-1133">Transmembrane helix</keyword>
<evidence type="ECO:0000256" key="10">
    <source>
        <dbReference type="SAM" id="Phobius"/>
    </source>
</evidence>
<feature type="transmembrane region" description="Helical" evidence="10">
    <location>
        <begin position="95"/>
        <end position="112"/>
    </location>
</feature>
<dbReference type="Proteomes" id="UP000518752">
    <property type="component" value="Unassembled WGS sequence"/>
</dbReference>
<keyword evidence="12" id="KW-1185">Reference proteome</keyword>
<dbReference type="CDD" id="cd00333">
    <property type="entry name" value="MIP"/>
    <property type="match status" value="1"/>
</dbReference>
<keyword evidence="7 10" id="KW-0472">Membrane</keyword>
<feature type="transmembrane region" description="Helical" evidence="10">
    <location>
        <begin position="296"/>
        <end position="316"/>
    </location>
</feature>
<evidence type="ECO:0008006" key="13">
    <source>
        <dbReference type="Google" id="ProtNLM"/>
    </source>
</evidence>
<keyword evidence="4 9" id="KW-0812">Transmembrane</keyword>
<evidence type="ECO:0000256" key="8">
    <source>
        <dbReference type="ARBA" id="ARBA00034651"/>
    </source>
</evidence>
<dbReference type="AlphaFoldDB" id="A0A8H5I0U0"/>
<accession>A0A8H5I0U0</accession>
<evidence type="ECO:0000256" key="7">
    <source>
        <dbReference type="ARBA" id="ARBA00023136"/>
    </source>
</evidence>
<evidence type="ECO:0000256" key="5">
    <source>
        <dbReference type="ARBA" id="ARBA00022737"/>
    </source>
</evidence>
<keyword evidence="3 9" id="KW-0813">Transport</keyword>